<dbReference type="Proteomes" id="UP000229963">
    <property type="component" value="Segment"/>
</dbReference>
<dbReference type="RefSeq" id="YP_009792796.1">
    <property type="nucleotide sequence ID" value="NC_047862.1"/>
</dbReference>
<evidence type="ECO:0000313" key="2">
    <source>
        <dbReference type="Proteomes" id="UP000229963"/>
    </source>
</evidence>
<organism evidence="1 2">
    <name type="scientific">Klebsiella phage vB_KpnS_IME279</name>
    <dbReference type="NCBI Taxonomy" id="2041211"/>
    <lineage>
        <taxon>Viruses</taxon>
        <taxon>Duplodnaviria</taxon>
        <taxon>Heunggongvirae</taxon>
        <taxon>Uroviricota</taxon>
        <taxon>Caudoviricetes</taxon>
        <taxon>Sortsnevirus</taxon>
        <taxon>Sortsnevirus IME279</taxon>
    </lineage>
</organism>
<keyword evidence="2" id="KW-1185">Reference proteome</keyword>
<proteinExistence type="predicted"/>
<reference evidence="2" key="1">
    <citation type="submission" date="2017-08" db="EMBL/GenBank/DDBJ databases">
        <authorList>
            <person name="Zhao F."/>
            <person name="Pan X."/>
            <person name="Tong Y."/>
        </authorList>
    </citation>
    <scope>NUCLEOTIDE SEQUENCE [LARGE SCALE GENOMIC DNA]</scope>
</reference>
<protein>
    <submittedName>
        <fullName evidence="1">Uncharacterized protein</fullName>
    </submittedName>
</protein>
<name>A0A291LBA5_9CAUD</name>
<evidence type="ECO:0000313" key="1">
    <source>
        <dbReference type="EMBL" id="ATI16400.1"/>
    </source>
</evidence>
<dbReference type="EMBL" id="MF614100">
    <property type="protein sequence ID" value="ATI16400.1"/>
    <property type="molecule type" value="Genomic_DNA"/>
</dbReference>
<dbReference type="KEGG" id="vg:54983005"/>
<dbReference type="GeneID" id="54983005"/>
<accession>A0A291LBA5</accession>
<sequence length="115" mass="13128">MTTIIYALPKRTSHARTSRSTPLIARDRYSLITVGELVKSTPKGKKIIPIWYNNQRPQFFGSDSYHFFDNVKDAAEHIRHELAGTYKLLNDQAKFIAELIEEADQIYISATDPTA</sequence>